<comment type="caution">
    <text evidence="1">The sequence shown here is derived from an EMBL/GenBank/DDBJ whole genome shotgun (WGS) entry which is preliminary data.</text>
</comment>
<keyword evidence="2" id="KW-1185">Reference proteome</keyword>
<evidence type="ECO:0000313" key="2">
    <source>
        <dbReference type="Proteomes" id="UP000593577"/>
    </source>
</evidence>
<sequence length="93" mass="11399">MRVEERAREGLSDARNCYWYGSIVNFEGWKRGDNYKKRVREISNAWNQTRRMKIRTVSPLTTPEYIWWWERRINDNIPVSSQEDVRPIEEHLQ</sequence>
<organism evidence="1 2">
    <name type="scientific">Gossypium aridum</name>
    <name type="common">American cotton</name>
    <name type="synonym">Erioxylum aridum</name>
    <dbReference type="NCBI Taxonomy" id="34290"/>
    <lineage>
        <taxon>Eukaryota</taxon>
        <taxon>Viridiplantae</taxon>
        <taxon>Streptophyta</taxon>
        <taxon>Embryophyta</taxon>
        <taxon>Tracheophyta</taxon>
        <taxon>Spermatophyta</taxon>
        <taxon>Magnoliopsida</taxon>
        <taxon>eudicotyledons</taxon>
        <taxon>Gunneridae</taxon>
        <taxon>Pentapetalae</taxon>
        <taxon>rosids</taxon>
        <taxon>malvids</taxon>
        <taxon>Malvales</taxon>
        <taxon>Malvaceae</taxon>
        <taxon>Malvoideae</taxon>
        <taxon>Gossypium</taxon>
    </lineage>
</organism>
<dbReference type="Proteomes" id="UP000593577">
    <property type="component" value="Unassembled WGS sequence"/>
</dbReference>
<reference evidence="1 2" key="1">
    <citation type="journal article" date="2019" name="Genome Biol. Evol.">
        <title>Insights into the evolution of the New World diploid cottons (Gossypium, subgenus Houzingenia) based on genome sequencing.</title>
        <authorList>
            <person name="Grover C.E."/>
            <person name="Arick M.A. 2nd"/>
            <person name="Thrash A."/>
            <person name="Conover J.L."/>
            <person name="Sanders W.S."/>
            <person name="Peterson D.G."/>
            <person name="Frelichowski J.E."/>
            <person name="Scheffler J.A."/>
            <person name="Scheffler B.E."/>
            <person name="Wendel J.F."/>
        </authorList>
    </citation>
    <scope>NUCLEOTIDE SEQUENCE [LARGE SCALE GENOMIC DNA]</scope>
    <source>
        <strain evidence="1">185</strain>
        <tissue evidence="1">Leaf</tissue>
    </source>
</reference>
<dbReference type="AlphaFoldDB" id="A0A7J8YR26"/>
<gene>
    <name evidence="1" type="ORF">Goari_005547</name>
</gene>
<accession>A0A7J8YR26</accession>
<evidence type="ECO:0000313" key="1">
    <source>
        <dbReference type="EMBL" id="MBA0701479.1"/>
    </source>
</evidence>
<protein>
    <submittedName>
        <fullName evidence="1">Uncharacterized protein</fullName>
    </submittedName>
</protein>
<dbReference type="PANTHER" id="PTHR48200:SF1">
    <property type="entry name" value="AMINOTRANSFERASE-LIKE PLANT MOBILE DOMAIN-CONTAINING PROTEIN"/>
    <property type="match status" value="1"/>
</dbReference>
<feature type="non-terminal residue" evidence="1">
    <location>
        <position position="93"/>
    </location>
</feature>
<proteinExistence type="predicted"/>
<name>A0A7J8YR26_GOSAI</name>
<dbReference type="EMBL" id="JABFAA010279897">
    <property type="protein sequence ID" value="MBA0701479.1"/>
    <property type="molecule type" value="Genomic_DNA"/>
</dbReference>
<dbReference type="PANTHER" id="PTHR48200">
    <property type="entry name" value="PROTEIN, PUTATIVE-RELATED"/>
    <property type="match status" value="1"/>
</dbReference>